<dbReference type="Proteomes" id="UP001195483">
    <property type="component" value="Unassembled WGS sequence"/>
</dbReference>
<dbReference type="SMART" id="SM00225">
    <property type="entry name" value="BTB"/>
    <property type="match status" value="2"/>
</dbReference>
<reference evidence="2" key="1">
    <citation type="journal article" date="2021" name="Genome Biol. Evol.">
        <title>A High-Quality Reference Genome for a Parasitic Bivalve with Doubly Uniparental Inheritance (Bivalvia: Unionida).</title>
        <authorList>
            <person name="Smith C.H."/>
        </authorList>
    </citation>
    <scope>NUCLEOTIDE SEQUENCE</scope>
    <source>
        <strain evidence="2">CHS0354</strain>
    </source>
</reference>
<dbReference type="PANTHER" id="PTHR22744:SF17">
    <property type="entry name" value="BTB DOMAIN-CONTAINING PROTEIN"/>
    <property type="match status" value="1"/>
</dbReference>
<dbReference type="InterPro" id="IPR000210">
    <property type="entry name" value="BTB/POZ_dom"/>
</dbReference>
<protein>
    <recommendedName>
        <fullName evidence="1">BTB domain-containing protein</fullName>
    </recommendedName>
</protein>
<dbReference type="Gene3D" id="3.30.710.10">
    <property type="entry name" value="Potassium Channel Kv1.1, Chain A"/>
    <property type="match status" value="2"/>
</dbReference>
<dbReference type="PANTHER" id="PTHR22744">
    <property type="entry name" value="HELIX LOOP HELIX PROTEIN 21-RELATED"/>
    <property type="match status" value="1"/>
</dbReference>
<dbReference type="AlphaFoldDB" id="A0AAE0SP08"/>
<keyword evidence="3" id="KW-1185">Reference proteome</keyword>
<feature type="domain" description="BTB" evidence="1">
    <location>
        <begin position="29"/>
        <end position="93"/>
    </location>
</feature>
<dbReference type="PROSITE" id="PS50097">
    <property type="entry name" value="BTB"/>
    <property type="match status" value="2"/>
</dbReference>
<evidence type="ECO:0000259" key="1">
    <source>
        <dbReference type="PROSITE" id="PS50097"/>
    </source>
</evidence>
<feature type="domain" description="BTB" evidence="1">
    <location>
        <begin position="271"/>
        <end position="335"/>
    </location>
</feature>
<dbReference type="InterPro" id="IPR011333">
    <property type="entry name" value="SKP1/BTB/POZ_sf"/>
</dbReference>
<comment type="caution">
    <text evidence="2">The sequence shown here is derived from an EMBL/GenBank/DDBJ whole genome shotgun (WGS) entry which is preliminary data.</text>
</comment>
<sequence length="454" mass="52119">MSSPKQSDEDSSASGDMQEFDFSRKSIYADIQLEVEGKPLYVSRSFLATISPVFRQMFESDFKEKNVDVLPLPGKKYEDVLTFLRCTNQGVSVKVDYDNVYGVFPLAHEYQAQRLLEECTNCLLKELRSVPITDFDKNCRDMNTTLKVLRYCEICVLAENYDLEDLLKICVKNFTKINAKWYKNAPMFQKISTNLRNRIFCGRLDTTECAVRIQEKRATYPSYPLSFGSIAVPLVKPQKASNNGEDTESEEDCSDEEDIPEFEFLIKSSWSDIQLEIEGKPLYVARSFLATISPVFRQMFESDFKEKNVDVLPLPGKKYKDVLTFLRCTSQGVLEKVNNANVSGVLPLALEYQVQRLLEECKQCLLNQLFSIPTCTFDGNVFDTDANTKIIQCCEVCFLSEKCSLEDLLEICVEKFTSVNAKWYKQLPMFQKISKELQNRIFCSRLHAIEIAVK</sequence>
<dbReference type="EMBL" id="JAEAOA010001321">
    <property type="protein sequence ID" value="KAK3595211.1"/>
    <property type="molecule type" value="Genomic_DNA"/>
</dbReference>
<name>A0AAE0SP08_9BIVA</name>
<reference evidence="2" key="2">
    <citation type="journal article" date="2021" name="Genome Biol. Evol.">
        <title>Developing a high-quality reference genome for a parasitic bivalve with doubly uniparental inheritance (Bivalvia: Unionida).</title>
        <authorList>
            <person name="Smith C.H."/>
        </authorList>
    </citation>
    <scope>NUCLEOTIDE SEQUENCE</scope>
    <source>
        <strain evidence="2">CHS0354</strain>
        <tissue evidence="2">Mantle</tissue>
    </source>
</reference>
<dbReference type="SUPFAM" id="SSF54695">
    <property type="entry name" value="POZ domain"/>
    <property type="match status" value="2"/>
</dbReference>
<gene>
    <name evidence="2" type="ORF">CHS0354_021526</name>
</gene>
<accession>A0AAE0SP08</accession>
<organism evidence="2 3">
    <name type="scientific">Potamilus streckersoni</name>
    <dbReference type="NCBI Taxonomy" id="2493646"/>
    <lineage>
        <taxon>Eukaryota</taxon>
        <taxon>Metazoa</taxon>
        <taxon>Spiralia</taxon>
        <taxon>Lophotrochozoa</taxon>
        <taxon>Mollusca</taxon>
        <taxon>Bivalvia</taxon>
        <taxon>Autobranchia</taxon>
        <taxon>Heteroconchia</taxon>
        <taxon>Palaeoheterodonta</taxon>
        <taxon>Unionida</taxon>
        <taxon>Unionoidea</taxon>
        <taxon>Unionidae</taxon>
        <taxon>Ambleminae</taxon>
        <taxon>Lampsilini</taxon>
        <taxon>Potamilus</taxon>
    </lineage>
</organism>
<dbReference type="Pfam" id="PF00651">
    <property type="entry name" value="BTB"/>
    <property type="match status" value="2"/>
</dbReference>
<evidence type="ECO:0000313" key="2">
    <source>
        <dbReference type="EMBL" id="KAK3595211.1"/>
    </source>
</evidence>
<reference evidence="2" key="3">
    <citation type="submission" date="2023-05" db="EMBL/GenBank/DDBJ databases">
        <authorList>
            <person name="Smith C.H."/>
        </authorList>
    </citation>
    <scope>NUCLEOTIDE SEQUENCE</scope>
    <source>
        <strain evidence="2">CHS0354</strain>
        <tissue evidence="2">Mantle</tissue>
    </source>
</reference>
<dbReference type="CDD" id="cd18186">
    <property type="entry name" value="BTB_POZ_ZBTB_KLHL-like"/>
    <property type="match status" value="2"/>
</dbReference>
<proteinExistence type="predicted"/>
<evidence type="ECO:0000313" key="3">
    <source>
        <dbReference type="Proteomes" id="UP001195483"/>
    </source>
</evidence>